<reference evidence="9 10" key="1">
    <citation type="submission" date="2021-06" db="EMBL/GenBank/DDBJ databases">
        <authorList>
            <person name="Palmer J.M."/>
        </authorList>
    </citation>
    <scope>NUCLEOTIDE SEQUENCE [LARGE SCALE GENOMIC DNA]</scope>
    <source>
        <strain evidence="9 10">GA_2019</strain>
        <tissue evidence="9">Muscle</tissue>
    </source>
</reference>
<proteinExistence type="predicted"/>
<dbReference type="SUPFAM" id="SSF48371">
    <property type="entry name" value="ARM repeat"/>
    <property type="match status" value="1"/>
</dbReference>
<dbReference type="Pfam" id="PF00001">
    <property type="entry name" value="7tm_1"/>
    <property type="match status" value="1"/>
</dbReference>
<evidence type="ECO:0000256" key="6">
    <source>
        <dbReference type="SAM" id="MobiDB-lite"/>
    </source>
</evidence>
<evidence type="ECO:0000256" key="2">
    <source>
        <dbReference type="ARBA" id="ARBA00004370"/>
    </source>
</evidence>
<dbReference type="PANTHER" id="PTHR32170:SF3">
    <property type="entry name" value="PROTEASOME ACTIVATOR COMPLEX SUBUNIT 4"/>
    <property type="match status" value="1"/>
</dbReference>
<dbReference type="CDD" id="cd15007">
    <property type="entry name" value="7tmA_GPR75"/>
    <property type="match status" value="1"/>
</dbReference>
<dbReference type="SUPFAM" id="SSF81321">
    <property type="entry name" value="Family A G protein-coupled receptor-like"/>
    <property type="match status" value="1"/>
</dbReference>
<feature type="transmembrane region" description="Helical" evidence="7">
    <location>
        <begin position="488"/>
        <end position="511"/>
    </location>
</feature>
<feature type="non-terminal residue" evidence="9">
    <location>
        <position position="1"/>
    </location>
</feature>
<evidence type="ECO:0000313" key="9">
    <source>
        <dbReference type="EMBL" id="MEQ2187591.1"/>
    </source>
</evidence>
<evidence type="ECO:0000256" key="7">
    <source>
        <dbReference type="SAM" id="Phobius"/>
    </source>
</evidence>
<keyword evidence="5 7" id="KW-0472">Membrane</keyword>
<feature type="transmembrane region" description="Helical" evidence="7">
    <location>
        <begin position="409"/>
        <end position="428"/>
    </location>
</feature>
<protein>
    <submittedName>
        <fullName evidence="9">G-protein coupled receptor 75</fullName>
    </submittedName>
</protein>
<dbReference type="InterPro" id="IPR055455">
    <property type="entry name" value="HEAT_PSME4"/>
</dbReference>
<comment type="subcellular location">
    <subcellularLocation>
        <location evidence="2">Membrane</location>
    </subcellularLocation>
    <subcellularLocation>
        <location evidence="1">Nucleus speckle</location>
    </subcellularLocation>
</comment>
<feature type="transmembrane region" description="Helical" evidence="7">
    <location>
        <begin position="609"/>
        <end position="633"/>
    </location>
</feature>
<dbReference type="InterPro" id="IPR011989">
    <property type="entry name" value="ARM-like"/>
</dbReference>
<dbReference type="PANTHER" id="PTHR32170">
    <property type="entry name" value="PROTEASOME ACTIVATOR COMPLEX SUBUNIT 4"/>
    <property type="match status" value="1"/>
</dbReference>
<feature type="domain" description="G-protein coupled receptors family 1 profile" evidence="8">
    <location>
        <begin position="341"/>
        <end position="666"/>
    </location>
</feature>
<evidence type="ECO:0000256" key="1">
    <source>
        <dbReference type="ARBA" id="ARBA00004324"/>
    </source>
</evidence>
<keyword evidence="9" id="KW-0675">Receptor</keyword>
<name>A0ABV0PVS5_9TELE</name>
<dbReference type="InterPro" id="IPR000276">
    <property type="entry name" value="GPCR_Rhodpsn"/>
</dbReference>
<feature type="transmembrane region" description="Helical" evidence="7">
    <location>
        <begin position="329"/>
        <end position="351"/>
    </location>
</feature>
<gene>
    <name evidence="9" type="primary">GPR75</name>
    <name evidence="9" type="ORF">GOODEAATRI_006265</name>
</gene>
<feature type="region of interest" description="Disordered" evidence="6">
    <location>
        <begin position="744"/>
        <end position="765"/>
    </location>
</feature>
<keyword evidence="4 7" id="KW-1133">Transmembrane helix</keyword>
<feature type="transmembrane region" description="Helical" evidence="7">
    <location>
        <begin position="440"/>
        <end position="468"/>
    </location>
</feature>
<accession>A0ABV0PVS5</accession>
<organism evidence="9 10">
    <name type="scientific">Goodea atripinnis</name>
    <dbReference type="NCBI Taxonomy" id="208336"/>
    <lineage>
        <taxon>Eukaryota</taxon>
        <taxon>Metazoa</taxon>
        <taxon>Chordata</taxon>
        <taxon>Craniata</taxon>
        <taxon>Vertebrata</taxon>
        <taxon>Euteleostomi</taxon>
        <taxon>Actinopterygii</taxon>
        <taxon>Neopterygii</taxon>
        <taxon>Teleostei</taxon>
        <taxon>Neoteleostei</taxon>
        <taxon>Acanthomorphata</taxon>
        <taxon>Ovalentaria</taxon>
        <taxon>Atherinomorphae</taxon>
        <taxon>Cyprinodontiformes</taxon>
        <taxon>Goodeidae</taxon>
        <taxon>Goodea</taxon>
    </lineage>
</organism>
<dbReference type="InterPro" id="IPR035309">
    <property type="entry name" value="PSME4"/>
</dbReference>
<evidence type="ECO:0000256" key="4">
    <source>
        <dbReference type="ARBA" id="ARBA00022989"/>
    </source>
</evidence>
<comment type="caution">
    <text evidence="9">The sequence shown here is derived from an EMBL/GenBank/DDBJ whole genome shotgun (WGS) entry which is preliminary data.</text>
</comment>
<dbReference type="PRINTS" id="PR00237">
    <property type="entry name" value="GPCRRHODOPSN"/>
</dbReference>
<sequence length="832" mass="92819">IPEDCCAVAKLLMTTGSPFPEEAVPSEEESENGLKRQQLKNSEAVEPWKFEHISIGFLSLLLRDDHQLPPAAVTFFVKSLNHDSLYVRKRELIIFDHFTDPVFINQFIEFLSLEDRKGKDKFSPRRFCLFKGLFRNFGDAFLPVLQPHMERLVSDSHESKQRCVAEIISGLIRGCKHWSFSKESRDPRKLHRLFEMLMESPVNGEGGSFVDACSWHARYTVLTYLQIMVFYNLFTFMSDQKAVKDVRGLVIKLLEDEQLEVREMAATTLSGFLQCNFLSMDAPMQAHFEALCKTRLPKKRKRELGSVVDTIPSAGWAVIHTATLTFCSLLLIFIFFLGSYGNLVVFLSFFDPAFRKFRTNFDFMILNLSFCDLFICCVTAPMFALVLFLDAGGGDGVSKSFCFAFHLTSSGFIIMSLETVAVIALHRLRMVLGQQPNRTASFFCTLALTALLWTSSFTMAALLTMRAYPRRDGPCLPHFGLGSGQARVVLYVYLADFAFCVAVVSVSYLMIARTLRKNAQVRKCPIISVDATCPPQPAPLIVAGFESMQCAVQGPPLYHNQTYNKLQNVQTHAYANRISQPIVPGAAQGATCCQMVSSVNLATAKDSKAVVTCVVIVFSVLLCCLPMGVSLAQDVLSPKSNFTHYQFELCGFVLIFLKSGINPFVYSRNSAGLRRRVLCCIQWAALSLLCCKQKTRLHAMGKGSLEVNRNKSSHHETNSAYVLSPKPPRRLVDQACGPSCSRECDSSPKGTGVRKPRLPSTSTPMNTRIEPYYSIYNSSPSAVPSSPTSLQPVGSQTFAFVKSYVAMHYHTHQDALQDFDSTSAHQIPIPSV</sequence>
<dbReference type="InterPro" id="IPR017452">
    <property type="entry name" value="GPCR_Rhodpsn_7TM"/>
</dbReference>
<dbReference type="InterPro" id="IPR016024">
    <property type="entry name" value="ARM-type_fold"/>
</dbReference>
<feature type="transmembrane region" description="Helical" evidence="7">
    <location>
        <begin position="363"/>
        <end position="389"/>
    </location>
</feature>
<dbReference type="Gene3D" id="1.20.1070.10">
    <property type="entry name" value="Rhodopsin 7-helix transmembrane proteins"/>
    <property type="match status" value="1"/>
</dbReference>
<dbReference type="Gene3D" id="1.25.10.10">
    <property type="entry name" value="Leucine-rich Repeat Variant"/>
    <property type="match status" value="1"/>
</dbReference>
<dbReference type="EMBL" id="JAHRIO010090257">
    <property type="protein sequence ID" value="MEQ2187591.1"/>
    <property type="molecule type" value="Genomic_DNA"/>
</dbReference>
<feature type="transmembrane region" description="Helical" evidence="7">
    <location>
        <begin position="645"/>
        <end position="666"/>
    </location>
</feature>
<evidence type="ECO:0000313" key="10">
    <source>
        <dbReference type="Proteomes" id="UP001476798"/>
    </source>
</evidence>
<evidence type="ECO:0000259" key="8">
    <source>
        <dbReference type="PROSITE" id="PS50262"/>
    </source>
</evidence>
<keyword evidence="10" id="KW-1185">Reference proteome</keyword>
<dbReference type="Proteomes" id="UP001476798">
    <property type="component" value="Unassembled WGS sequence"/>
</dbReference>
<dbReference type="PROSITE" id="PS50262">
    <property type="entry name" value="G_PROTEIN_RECEP_F1_2"/>
    <property type="match status" value="1"/>
</dbReference>
<keyword evidence="3 7" id="KW-0812">Transmembrane</keyword>
<dbReference type="Pfam" id="PF23096">
    <property type="entry name" value="HEAT_PSME4"/>
    <property type="match status" value="1"/>
</dbReference>
<evidence type="ECO:0000256" key="5">
    <source>
        <dbReference type="ARBA" id="ARBA00023136"/>
    </source>
</evidence>
<evidence type="ECO:0000256" key="3">
    <source>
        <dbReference type="ARBA" id="ARBA00022692"/>
    </source>
</evidence>